<evidence type="ECO:0000313" key="2">
    <source>
        <dbReference type="Proteomes" id="UP000887116"/>
    </source>
</evidence>
<sequence>MEIDYKSGAGRIVRCNVDHLLAECRGPINVNGMTAEIRTLRSTTVNHPTFGDNRNGEKARSMATACPNRRAMFIVLGDL</sequence>
<keyword evidence="2" id="KW-1185">Reference proteome</keyword>
<dbReference type="EMBL" id="BMAO01025997">
    <property type="protein sequence ID" value="GFR06383.1"/>
    <property type="molecule type" value="Genomic_DNA"/>
</dbReference>
<organism evidence="1 2">
    <name type="scientific">Trichonephila clavata</name>
    <name type="common">Joro spider</name>
    <name type="synonym">Nephila clavata</name>
    <dbReference type="NCBI Taxonomy" id="2740835"/>
    <lineage>
        <taxon>Eukaryota</taxon>
        <taxon>Metazoa</taxon>
        <taxon>Ecdysozoa</taxon>
        <taxon>Arthropoda</taxon>
        <taxon>Chelicerata</taxon>
        <taxon>Arachnida</taxon>
        <taxon>Araneae</taxon>
        <taxon>Araneomorphae</taxon>
        <taxon>Entelegynae</taxon>
        <taxon>Araneoidea</taxon>
        <taxon>Nephilidae</taxon>
        <taxon>Trichonephila</taxon>
    </lineage>
</organism>
<protein>
    <submittedName>
        <fullName evidence="1">Uncharacterized protein</fullName>
    </submittedName>
</protein>
<proteinExistence type="predicted"/>
<evidence type="ECO:0000313" key="1">
    <source>
        <dbReference type="EMBL" id="GFR06383.1"/>
    </source>
</evidence>
<dbReference type="Proteomes" id="UP000887116">
    <property type="component" value="Unassembled WGS sequence"/>
</dbReference>
<gene>
    <name evidence="1" type="ORF">TNCT_454951</name>
</gene>
<accession>A0A8X6J1X5</accession>
<reference evidence="1" key="1">
    <citation type="submission" date="2020-07" db="EMBL/GenBank/DDBJ databases">
        <title>Multicomponent nature underlies the extraordinary mechanical properties of spider dragline silk.</title>
        <authorList>
            <person name="Kono N."/>
            <person name="Nakamura H."/>
            <person name="Mori M."/>
            <person name="Yoshida Y."/>
            <person name="Ohtoshi R."/>
            <person name="Malay A.D."/>
            <person name="Moran D.A.P."/>
            <person name="Tomita M."/>
            <person name="Numata K."/>
            <person name="Arakawa K."/>
        </authorList>
    </citation>
    <scope>NUCLEOTIDE SEQUENCE</scope>
</reference>
<dbReference type="AlphaFoldDB" id="A0A8X6J1X5"/>
<name>A0A8X6J1X5_TRICU</name>
<comment type="caution">
    <text evidence="1">The sequence shown here is derived from an EMBL/GenBank/DDBJ whole genome shotgun (WGS) entry which is preliminary data.</text>
</comment>